<dbReference type="InterPro" id="IPR015500">
    <property type="entry name" value="Peptidase_S8_subtilisin-rel"/>
</dbReference>
<keyword evidence="2" id="KW-0378">Hydrolase</keyword>
<evidence type="ECO:0000256" key="1">
    <source>
        <dbReference type="ARBA" id="ARBA00022670"/>
    </source>
</evidence>
<dbReference type="Gene3D" id="3.40.50.200">
    <property type="entry name" value="Peptidase S8/S53 domain"/>
    <property type="match status" value="1"/>
</dbReference>
<feature type="compositionally biased region" description="Low complexity" evidence="4">
    <location>
        <begin position="13"/>
        <end position="65"/>
    </location>
</feature>
<dbReference type="InterPro" id="IPR000209">
    <property type="entry name" value="Peptidase_S8/S53_dom"/>
</dbReference>
<evidence type="ECO:0000313" key="6">
    <source>
        <dbReference type="EMBL" id="KIH88114.1"/>
    </source>
</evidence>
<dbReference type="SUPFAM" id="SSF52743">
    <property type="entry name" value="Subtilisin-like"/>
    <property type="match status" value="1"/>
</dbReference>
<evidence type="ECO:0000256" key="4">
    <source>
        <dbReference type="SAM" id="MobiDB-lite"/>
    </source>
</evidence>
<organism evidence="6 7">
    <name type="scientific">Sporothrix brasiliensis 5110</name>
    <dbReference type="NCBI Taxonomy" id="1398154"/>
    <lineage>
        <taxon>Eukaryota</taxon>
        <taxon>Fungi</taxon>
        <taxon>Dikarya</taxon>
        <taxon>Ascomycota</taxon>
        <taxon>Pezizomycotina</taxon>
        <taxon>Sordariomycetes</taxon>
        <taxon>Sordariomycetidae</taxon>
        <taxon>Ophiostomatales</taxon>
        <taxon>Ophiostomataceae</taxon>
        <taxon>Sporothrix</taxon>
    </lineage>
</organism>
<proteinExistence type="predicted"/>
<keyword evidence="1" id="KW-0645">Protease</keyword>
<dbReference type="Proteomes" id="UP000031575">
    <property type="component" value="Unassembled WGS sequence"/>
</dbReference>
<dbReference type="GO" id="GO:0004252">
    <property type="term" value="F:serine-type endopeptidase activity"/>
    <property type="evidence" value="ECO:0007669"/>
    <property type="project" value="InterPro"/>
</dbReference>
<dbReference type="AlphaFoldDB" id="A0A0C2EPG6"/>
<feature type="domain" description="Peptidase S8/S53" evidence="5">
    <location>
        <begin position="772"/>
        <end position="1031"/>
    </location>
</feature>
<accession>A0A0C2EPG6</accession>
<dbReference type="PRINTS" id="PR00723">
    <property type="entry name" value="SUBTILISIN"/>
</dbReference>
<gene>
    <name evidence="6" type="ORF">SPBR_06429</name>
</gene>
<protein>
    <recommendedName>
        <fullName evidence="5">Peptidase S8/S53 domain-containing protein</fullName>
    </recommendedName>
</protein>
<evidence type="ECO:0000313" key="7">
    <source>
        <dbReference type="Proteomes" id="UP000031575"/>
    </source>
</evidence>
<dbReference type="InterPro" id="IPR036852">
    <property type="entry name" value="Peptidase_S8/S53_dom_sf"/>
</dbReference>
<dbReference type="GO" id="GO:0006508">
    <property type="term" value="P:proteolysis"/>
    <property type="evidence" value="ECO:0007669"/>
    <property type="project" value="UniProtKB-KW"/>
</dbReference>
<dbReference type="VEuPathDB" id="FungiDB:SPBR_06429"/>
<evidence type="ECO:0000256" key="3">
    <source>
        <dbReference type="ARBA" id="ARBA00022825"/>
    </source>
</evidence>
<dbReference type="HOGENOM" id="CLU_278503_0_0_1"/>
<dbReference type="OrthoDB" id="5093543at2759"/>
<keyword evidence="3" id="KW-0720">Serine protease</keyword>
<keyword evidence="7" id="KW-1185">Reference proteome</keyword>
<evidence type="ECO:0000259" key="5">
    <source>
        <dbReference type="Pfam" id="PF00082"/>
    </source>
</evidence>
<name>A0A0C2EPG6_9PEZI</name>
<dbReference type="GeneID" id="63679606"/>
<dbReference type="RefSeq" id="XP_040616124.1">
    <property type="nucleotide sequence ID" value="XM_040764685.1"/>
</dbReference>
<sequence>MVSSRKVSAPPVGASTAGASTAGASTAGASTAGASTAGASTAGASTTGASTTGSSTAGSSTAGAGKLHKKNTVEMATAALENLALGTGDARLPDTAKYLGFDAASNKMLKIRAHTLHMGLATRFNSEVCAPDRKQVLKELLHGTDPETGRLWNTSLLLAEGSHGLVVHTLLNPSQFLEDPSKYNFCRLRAFISLLLEIEPSILVSFDKSRRTPLHCLIFSATTEEDEAVSSTLPNSTKEAIITFMCTKNGFDSQFPRLAKSKSGRGDRATSEWRHVDRRQRAVPMASYQDDSDVESVDEPVETTCSVFGGICAGYDDNDMLCCICDCGVAMEDALASLQELSNMDSGLLQFHAVHAAIEEDIAFPPVVVDALSPCFDIVDSFGRTCLHLALSMPFTNTKIQWAKSLARMCPRLLAESCDVYVTDSKKKKATPLQFLAEQRFLDPMPRQRRIKVQSYRFGQDNALAILDIPALTTTMDAKLAALEDDLKLHCLAAFEDSEICRSFMYTESNEKEIDFPLKDMMISKTTLDSLCQHFQPDRQLKSVSIENVLIEWDQSSKPYLDAQAWGCAGNSDLYLVFNWLKQTQSVRKVFQVSVNDFDDQSTGCVWRRHSDKAIVECLKGLGVETWDWKRFDIPCSAIQEAAGDTVRTLYLYSSGLDAVLESWASLSGLPRLPELEYIYLCAGQGLESQEHAENSASNFKSTIEKNYKAVNGRSLKAVEFAMLQTPEQRALDDRNSSVSASEHEANEWLHSMDQFSAFMDQIGKGASKTPIKVALIDDGVKSNYRALDDNILCGQSWPTPKTIPQKTKVPLVVTSPKYNSSQTGHGTIMAWYIRRMCPNVKLCVAKLDPVVSAVPTVDDKVTFTVESVIKAIWWAITKKVDVISMSWAIDDNMPTEIKNSLSRAIRHAIDSNILIFCANPDKGAEYPNNLTYPYHLEKERIFCIGAAGRNGKRWDWIDARDKSCDYLLPGVDLEIHMEAKESAKPIVIQPSPLISTEAPLIERPLRERSKQSGSSLACALASGLAAMILHSSRVSGATYNEIDYLRTFDGMKSALNSLYPDGGAAALAAGEGQWLPASSLPTGRNYAHISSTDKKLKVLEETVEKFLEKMPDDYVPTVPPNGRLTRTSTMNGTV</sequence>
<dbReference type="Pfam" id="PF00082">
    <property type="entry name" value="Peptidase_S8"/>
    <property type="match status" value="1"/>
</dbReference>
<dbReference type="EMBL" id="AWTV01000009">
    <property type="protein sequence ID" value="KIH88114.1"/>
    <property type="molecule type" value="Genomic_DNA"/>
</dbReference>
<reference evidence="6 7" key="1">
    <citation type="journal article" date="2014" name="BMC Genomics">
        <title>Comparative genomics of the major fungal agents of human and animal Sporotrichosis: Sporothrix schenckii and Sporothrix brasiliensis.</title>
        <authorList>
            <person name="Teixeira M.M."/>
            <person name="de Almeida L.G."/>
            <person name="Kubitschek-Barreira P."/>
            <person name="Alves F.L."/>
            <person name="Kioshima E.S."/>
            <person name="Abadio A.K."/>
            <person name="Fernandes L."/>
            <person name="Derengowski L.S."/>
            <person name="Ferreira K.S."/>
            <person name="Souza R.C."/>
            <person name="Ruiz J.C."/>
            <person name="de Andrade N.C."/>
            <person name="Paes H.C."/>
            <person name="Nicola A.M."/>
            <person name="Albuquerque P."/>
            <person name="Gerber A.L."/>
            <person name="Martins V.P."/>
            <person name="Peconick L.D."/>
            <person name="Neto A.V."/>
            <person name="Chaucanez C.B."/>
            <person name="Silva P.A."/>
            <person name="Cunha O.L."/>
            <person name="de Oliveira F.F."/>
            <person name="dos Santos T.C."/>
            <person name="Barros A.L."/>
            <person name="Soares M.A."/>
            <person name="de Oliveira L.M."/>
            <person name="Marini M.M."/>
            <person name="Villalobos-Duno H."/>
            <person name="Cunha M.M."/>
            <person name="de Hoog S."/>
            <person name="da Silveira J.F."/>
            <person name="Henrissat B."/>
            <person name="Nino-Vega G.A."/>
            <person name="Cisalpino P.S."/>
            <person name="Mora-Montes H.M."/>
            <person name="Almeida S.R."/>
            <person name="Stajich J.E."/>
            <person name="Lopes-Bezerra L.M."/>
            <person name="Vasconcelos A.T."/>
            <person name="Felipe M.S."/>
        </authorList>
    </citation>
    <scope>NUCLEOTIDE SEQUENCE [LARGE SCALE GENOMIC DNA]</scope>
    <source>
        <strain evidence="6 7">5110</strain>
    </source>
</reference>
<comment type="caution">
    <text evidence="6">The sequence shown here is derived from an EMBL/GenBank/DDBJ whole genome shotgun (WGS) entry which is preliminary data.</text>
</comment>
<feature type="region of interest" description="Disordered" evidence="4">
    <location>
        <begin position="1"/>
        <end position="66"/>
    </location>
</feature>
<evidence type="ECO:0000256" key="2">
    <source>
        <dbReference type="ARBA" id="ARBA00022801"/>
    </source>
</evidence>